<evidence type="ECO:0000313" key="2">
    <source>
        <dbReference type="EMBL" id="BAT72159.1"/>
    </source>
</evidence>
<protein>
    <recommendedName>
        <fullName evidence="4">AsmA-like C-terminal domain-containing protein</fullName>
    </recommendedName>
</protein>
<keyword evidence="1" id="KW-1133">Transmembrane helix</keyword>
<evidence type="ECO:0008006" key="4">
    <source>
        <dbReference type="Google" id="ProtNLM"/>
    </source>
</evidence>
<reference evidence="3" key="1">
    <citation type="journal article" date="2018" name="Science">
        <title>A primordial and reversible TCA cycle in a facultatively chemolithoautotrophic thermophile.</title>
        <authorList>
            <person name="Nunoura T."/>
            <person name="Chikaraishi Y."/>
            <person name="Izaki R."/>
            <person name="Suwa T."/>
            <person name="Sato T."/>
            <person name="Harada T."/>
            <person name="Mori K."/>
            <person name="Kato Y."/>
            <person name="Miyazaki M."/>
            <person name="Shimamura S."/>
            <person name="Yanagawa K."/>
            <person name="Shuto A."/>
            <person name="Ohkouchi N."/>
            <person name="Fujita N."/>
            <person name="Takaki Y."/>
            <person name="Atomi H."/>
            <person name="Takai K."/>
        </authorList>
    </citation>
    <scope>NUCLEOTIDE SEQUENCE [LARGE SCALE GENOMIC DNA]</scope>
    <source>
        <strain evidence="3">DSM 17441 / JCM 13301 / NBRC 103674 / ABI70S6</strain>
    </source>
</reference>
<dbReference type="EMBL" id="AP013035">
    <property type="protein sequence ID" value="BAT72159.1"/>
    <property type="molecule type" value="Genomic_DNA"/>
</dbReference>
<gene>
    <name evidence="2" type="ORF">TST_1372</name>
</gene>
<name>A0A0S3QV20_THET7</name>
<proteinExistence type="predicted"/>
<feature type="transmembrane region" description="Helical" evidence="1">
    <location>
        <begin position="12"/>
        <end position="32"/>
    </location>
</feature>
<keyword evidence="3" id="KW-1185">Reference proteome</keyword>
<evidence type="ECO:0000256" key="1">
    <source>
        <dbReference type="SAM" id="Phobius"/>
    </source>
</evidence>
<dbReference type="STRING" id="1298851.TST_1372"/>
<dbReference type="AlphaFoldDB" id="A0A0S3QV20"/>
<evidence type="ECO:0000313" key="3">
    <source>
        <dbReference type="Proteomes" id="UP000063234"/>
    </source>
</evidence>
<dbReference type="KEGG" id="ttk:TST_1372"/>
<accession>A0A0S3QV20</accession>
<keyword evidence="1" id="KW-0472">Membrane</keyword>
<keyword evidence="1" id="KW-0812">Transmembrane</keyword>
<sequence length="509" mass="57413">MKFLKEEEMKKFLVSILIIILVLVLGGYALLFTTPGNNIIRPVIESKLKAKLGDDVSVAVFRLRPRSIKLVIDKANKQFVSIDGTFCFWRKDIDISYDVDIPDLAAFSNMTPQKLHGYFRTSGKVTGKFNDMKVVGKAYLARGEIEYQLVVKDKKPSALKAMAKSLDISDLLDMVGKPRYASGKLLANVDLTNADMDNMNGKVSVYTVDGRTNPDVLKREFNIENSDISFTLTSDTNIRNSIANVKVDLVSPIGNFKLFDTKVDIPKAVANGKYELVLPDLDKLYFVTKNHMRGSLKVTGDFKKDKDLVVNAHSDTLDGKVDIRMVNQDVTGTIRQIRVVKALEMMNYPQFFDSKADAYFRYNLATQKGTLQAKLIKGHFLPTRFSALINTLAHFDITREVYELSTLNSTINGDDIYSDLFMKSKLTEITAKKAYFNKKTQTIDAKLALKIVGKPIYVHLSGNAKKPKIDIDIKSFLKGRATKEVEKHLEKVVPKEHLEKAKELLKQFR</sequence>
<organism evidence="2 3">
    <name type="scientific">Thermosulfidibacter takaii (strain DSM 17441 / JCM 13301 / NBRC 103674 / ABI70S6)</name>
    <dbReference type="NCBI Taxonomy" id="1298851"/>
    <lineage>
        <taxon>Bacteria</taxon>
        <taxon>Pseudomonadati</taxon>
        <taxon>Thermosulfidibacterota</taxon>
        <taxon>Thermosulfidibacteria</taxon>
        <taxon>Thermosulfidibacterales</taxon>
        <taxon>Thermosulfidibacteraceae</taxon>
    </lineage>
</organism>
<dbReference type="Proteomes" id="UP000063234">
    <property type="component" value="Chromosome"/>
</dbReference>